<dbReference type="PRINTS" id="PR00081">
    <property type="entry name" value="GDHRDH"/>
</dbReference>
<sequence>MTNKQTDIQDPTTQYYTGEFPKQKQPAPGVQAKMEPVPDCGEKSYVGSGRLAGRKALVTGGDSGIGRAAAIAYAREGADVVLNYLPDEQQDADEVKALIEEAGRKAVLIPGDLSDETFARSLVHQAIDALGGLDILALVAGKQVAVEDVANITSEQFQKTYAVNVFSLFWVTQEALPHLKPGASIITTSSIQAYQPSPHLLDYASTKAAILNYSRGLAKQVAEKGIRVNVVAPGPIWTVLQVAGGQPQEKLPQFGQQTPMKRAGQPAELAGIYVYLASQESSYVTAEVHGVTGGEHLA</sequence>
<dbReference type="NCBIfam" id="NF004782">
    <property type="entry name" value="PRK06128.1"/>
    <property type="match status" value="1"/>
</dbReference>
<organism evidence="5 6">
    <name type="scientific">Siccibacter turicensis</name>
    <dbReference type="NCBI Taxonomy" id="357233"/>
    <lineage>
        <taxon>Bacteria</taxon>
        <taxon>Pseudomonadati</taxon>
        <taxon>Pseudomonadota</taxon>
        <taxon>Gammaproteobacteria</taxon>
        <taxon>Enterobacterales</taxon>
        <taxon>Enterobacteriaceae</taxon>
        <taxon>Siccibacter</taxon>
    </lineage>
</organism>
<reference evidence="5 6" key="1">
    <citation type="submission" date="2018-03" db="EMBL/GenBank/DDBJ databases">
        <title>Draft genome sequence of the first documented clinical Siccibacter turicensis isolate in Austria.</title>
        <authorList>
            <person name="Lepuschitz S."/>
            <person name="Pekard-Amenitsch S."/>
            <person name="Haunold R."/>
            <person name="Schill S."/>
            <person name="Mach R."/>
            <person name="Allerberger F."/>
            <person name="Ruppitsch W."/>
            <person name="Forsythe S.J."/>
        </authorList>
    </citation>
    <scope>NUCLEOTIDE SEQUENCE [LARGE SCALE GENOMIC DNA]</scope>
    <source>
        <strain evidence="5 6">6100069499-17</strain>
    </source>
</reference>
<gene>
    <name evidence="5" type="ORF">C7G83_14490</name>
</gene>
<accession>A0A2P8VGZ3</accession>
<dbReference type="CDD" id="cd05355">
    <property type="entry name" value="SDR_c1"/>
    <property type="match status" value="1"/>
</dbReference>
<evidence type="ECO:0000256" key="1">
    <source>
        <dbReference type="ARBA" id="ARBA00006484"/>
    </source>
</evidence>
<feature type="compositionally biased region" description="Polar residues" evidence="4">
    <location>
        <begin position="1"/>
        <end position="16"/>
    </location>
</feature>
<protein>
    <recommendedName>
        <fullName evidence="3">Uncharacterized oxidoreductase YghA</fullName>
    </recommendedName>
</protein>
<evidence type="ECO:0000313" key="5">
    <source>
        <dbReference type="EMBL" id="PSN06810.1"/>
    </source>
</evidence>
<dbReference type="AlphaFoldDB" id="A0A2P8VGZ3"/>
<dbReference type="STRING" id="1388748.GCA_000463155_00557"/>
<dbReference type="RefSeq" id="WP_024550256.1">
    <property type="nucleotide sequence ID" value="NZ_CP188034.1"/>
</dbReference>
<keyword evidence="6" id="KW-1185">Reference proteome</keyword>
<dbReference type="InterPro" id="IPR036291">
    <property type="entry name" value="NAD(P)-bd_dom_sf"/>
</dbReference>
<feature type="region of interest" description="Disordered" evidence="4">
    <location>
        <begin position="1"/>
        <end position="38"/>
    </location>
</feature>
<comment type="similarity">
    <text evidence="1">Belongs to the short-chain dehydrogenases/reductases (SDR) family.</text>
</comment>
<dbReference type="Gene3D" id="3.40.50.720">
    <property type="entry name" value="NAD(P)-binding Rossmann-like Domain"/>
    <property type="match status" value="1"/>
</dbReference>
<dbReference type="SUPFAM" id="SSF51735">
    <property type="entry name" value="NAD(P)-binding Rossmann-fold domains"/>
    <property type="match status" value="1"/>
</dbReference>
<dbReference type="InterPro" id="IPR020904">
    <property type="entry name" value="Sc_DH/Rdtase_CS"/>
</dbReference>
<name>A0A2P8VGZ3_9ENTR</name>
<evidence type="ECO:0000256" key="4">
    <source>
        <dbReference type="SAM" id="MobiDB-lite"/>
    </source>
</evidence>
<dbReference type="Pfam" id="PF13561">
    <property type="entry name" value="adh_short_C2"/>
    <property type="match status" value="1"/>
</dbReference>
<dbReference type="EMBL" id="PYEP01000006">
    <property type="protein sequence ID" value="PSN06810.1"/>
    <property type="molecule type" value="Genomic_DNA"/>
</dbReference>
<dbReference type="GO" id="GO:0016614">
    <property type="term" value="F:oxidoreductase activity, acting on CH-OH group of donors"/>
    <property type="evidence" value="ECO:0007669"/>
    <property type="project" value="UniProtKB-ARBA"/>
</dbReference>
<dbReference type="PROSITE" id="PS00061">
    <property type="entry name" value="ADH_SHORT"/>
    <property type="match status" value="1"/>
</dbReference>
<keyword evidence="2" id="KW-0560">Oxidoreductase</keyword>
<dbReference type="NCBIfam" id="NF005939">
    <property type="entry name" value="PRK07985.1"/>
    <property type="match status" value="1"/>
</dbReference>
<evidence type="ECO:0000256" key="2">
    <source>
        <dbReference type="ARBA" id="ARBA00023002"/>
    </source>
</evidence>
<dbReference type="InterPro" id="IPR002347">
    <property type="entry name" value="SDR_fam"/>
</dbReference>
<evidence type="ECO:0000256" key="3">
    <source>
        <dbReference type="ARBA" id="ARBA00067437"/>
    </source>
</evidence>
<dbReference type="Proteomes" id="UP000240212">
    <property type="component" value="Unassembled WGS sequence"/>
</dbReference>
<evidence type="ECO:0000313" key="6">
    <source>
        <dbReference type="Proteomes" id="UP000240212"/>
    </source>
</evidence>
<dbReference type="FunFam" id="3.40.50.720:FF:000097">
    <property type="entry name" value="SDR family oxidoreductase"/>
    <property type="match status" value="1"/>
</dbReference>
<dbReference type="PANTHER" id="PTHR48107:SF16">
    <property type="entry name" value="NADPH-DEPENDENT ALDEHYDE REDUCTASE 1, CHLOROPLASTIC"/>
    <property type="match status" value="1"/>
</dbReference>
<proteinExistence type="inferred from homology"/>
<dbReference type="OrthoDB" id="9809287at2"/>
<dbReference type="PANTHER" id="PTHR48107">
    <property type="entry name" value="NADPH-DEPENDENT ALDEHYDE REDUCTASE-LIKE PROTEIN, CHLOROPLASTIC-RELATED"/>
    <property type="match status" value="1"/>
</dbReference>
<comment type="caution">
    <text evidence="5">The sequence shown here is derived from an EMBL/GenBank/DDBJ whole genome shotgun (WGS) entry which is preliminary data.</text>
</comment>